<sequence length="167" mass="19935">MQTEVPFSKWCKMAYKSRLHIQDIANMKKGDKLKVLVMDRNLCDIVLDPFTNPPNCIISPKQFFRFNSATYTHDHDLTGKITFHWRDDDFTESPFEFHIEYKKNNWFPLEDGYLPTEDPQGFSDFKYTDKKSWKDFPIDTAIGYRGCMVPWDCLNVMPNLYWDDTYE</sequence>
<proteinExistence type="predicted"/>
<name>A0A7D3UWI0_9VIRU</name>
<keyword evidence="2" id="KW-1185">Reference proteome</keyword>
<organism evidence="1 2">
    <name type="scientific">Fadolivirus FV1/VV64</name>
    <dbReference type="NCBI Taxonomy" id="3070911"/>
    <lineage>
        <taxon>Viruses</taxon>
        <taxon>Varidnaviria</taxon>
        <taxon>Bamfordvirae</taxon>
        <taxon>Nucleocytoviricota</taxon>
        <taxon>Megaviricetes</taxon>
        <taxon>Imitervirales</taxon>
        <taxon>Mimiviridae</taxon>
        <taxon>Klosneuvirinae</taxon>
        <taxon>Fadolivirus</taxon>
        <taxon>Fadolivirus algeromassiliense</taxon>
    </lineage>
</organism>
<dbReference type="EMBL" id="MT418680">
    <property type="protein sequence ID" value="QKF94829.1"/>
    <property type="molecule type" value="Genomic_DNA"/>
</dbReference>
<gene>
    <name evidence="1" type="ORF">Fadolivirus_1_1371</name>
</gene>
<dbReference type="Proteomes" id="UP001162001">
    <property type="component" value="Segment"/>
</dbReference>
<evidence type="ECO:0000313" key="1">
    <source>
        <dbReference type="EMBL" id="QKF94829.1"/>
    </source>
</evidence>
<accession>A0A7D3UWI0</accession>
<reference evidence="1 2" key="1">
    <citation type="submission" date="2020-04" db="EMBL/GenBank/DDBJ databases">
        <title>Advantages and limits of metagenomic assembly and binning of a giant virus.</title>
        <authorList>
            <person name="Schulz F."/>
            <person name="Andreani J."/>
            <person name="Francis R."/>
            <person name="Boudjemaa H."/>
            <person name="Bou Khalil J.Y."/>
            <person name="Lee J."/>
            <person name="La Scola B."/>
            <person name="Woyke T."/>
        </authorList>
    </citation>
    <scope>NUCLEOTIDE SEQUENCE [LARGE SCALE GENOMIC DNA]</scope>
    <source>
        <strain evidence="1 2">FV1/VV64</strain>
    </source>
</reference>
<protein>
    <submittedName>
        <fullName evidence="1">Uncharacterized protein</fullName>
    </submittedName>
</protein>
<evidence type="ECO:0000313" key="2">
    <source>
        <dbReference type="Proteomes" id="UP001162001"/>
    </source>
</evidence>